<dbReference type="InterPro" id="IPR002403">
    <property type="entry name" value="Cyt_P450_E_grp-IV"/>
</dbReference>
<keyword evidence="3 6" id="KW-0479">Metal-binding</keyword>
<keyword evidence="7" id="KW-0472">Membrane</keyword>
<keyword evidence="7" id="KW-0812">Transmembrane</keyword>
<sequence>MLLISALQKYGELATSQLALSSVVLLVVYLLIDYMFGVKPAQAEPRFLPSRIPYFGHLINIICKGVNYYEELVAKHGRLPYSLAMPGGRLYVLNLPEHVISMQKAYRELSFWSVEASFTKSLAGISDYSDEILRTNAEGQQGIPSLVVDGMKATHAAMTGPNLSEMIERGLHRAASELEQLSIKTDPSGDLATYCLWEWTQHVFSLATSSAVYGPGNPYEDLNVEKGLYQFEDSTMLFLTGLPLRIFVRKGYAAREVIVAAFKKFFAEKSDSKASQLVKNRADVLRRYAIPEADIARFETANGFGILLNLLPTAYWTIWHVFSDRALLHAVREEAKAAFGPDASLRSEASLNAFQSLPLLTSVMSEALRYNTTGAAVRRVTKDHLLNGQLLLKKGSYCLVPNKGAHFDSNQWGSEAHLFQADRFLKTENRVNGASFRGFGGGVNLCPGKSFATRLIVTTVAAMALQLDIEPCTPSGALDHPGHDESSMAIVVARPAMRYRVRLVPRGGK</sequence>
<dbReference type="SUPFAM" id="SSF48264">
    <property type="entry name" value="Cytochrome P450"/>
    <property type="match status" value="1"/>
</dbReference>
<evidence type="ECO:0000256" key="4">
    <source>
        <dbReference type="ARBA" id="ARBA00023004"/>
    </source>
</evidence>
<feature type="transmembrane region" description="Helical" evidence="7">
    <location>
        <begin position="18"/>
        <end position="36"/>
    </location>
</feature>
<dbReference type="InterPro" id="IPR053007">
    <property type="entry name" value="CYP450_monoxygenase_sec-met"/>
</dbReference>
<dbReference type="GO" id="GO:0004497">
    <property type="term" value="F:monooxygenase activity"/>
    <property type="evidence" value="ECO:0007669"/>
    <property type="project" value="UniProtKB-KW"/>
</dbReference>
<name>A0AAJ0CTQ0_9HYPO</name>
<evidence type="ECO:0000256" key="7">
    <source>
        <dbReference type="SAM" id="Phobius"/>
    </source>
</evidence>
<evidence type="ECO:0008006" key="10">
    <source>
        <dbReference type="Google" id="ProtNLM"/>
    </source>
</evidence>
<protein>
    <recommendedName>
        <fullName evidence="10">Cytochrome P450</fullName>
    </recommendedName>
</protein>
<dbReference type="Pfam" id="PF00067">
    <property type="entry name" value="p450"/>
    <property type="match status" value="1"/>
</dbReference>
<proteinExistence type="inferred from homology"/>
<dbReference type="Gene3D" id="1.10.630.10">
    <property type="entry name" value="Cytochrome P450"/>
    <property type="match status" value="1"/>
</dbReference>
<comment type="caution">
    <text evidence="8">The sequence shown here is derived from an EMBL/GenBank/DDBJ whole genome shotgun (WGS) entry which is preliminary data.</text>
</comment>
<dbReference type="EMBL" id="JASWJB010000042">
    <property type="protein sequence ID" value="KAK2606345.1"/>
    <property type="molecule type" value="Genomic_DNA"/>
</dbReference>
<comment type="cofactor">
    <cofactor evidence="1 6">
        <name>heme</name>
        <dbReference type="ChEBI" id="CHEBI:30413"/>
    </cofactor>
</comment>
<dbReference type="GO" id="GO:0020037">
    <property type="term" value="F:heme binding"/>
    <property type="evidence" value="ECO:0007669"/>
    <property type="project" value="InterPro"/>
</dbReference>
<keyword evidence="9" id="KW-1185">Reference proteome</keyword>
<evidence type="ECO:0000256" key="1">
    <source>
        <dbReference type="ARBA" id="ARBA00001971"/>
    </source>
</evidence>
<evidence type="ECO:0000313" key="9">
    <source>
        <dbReference type="Proteomes" id="UP001251528"/>
    </source>
</evidence>
<dbReference type="Proteomes" id="UP001251528">
    <property type="component" value="Unassembled WGS sequence"/>
</dbReference>
<dbReference type="PANTHER" id="PTHR47582:SF1">
    <property type="entry name" value="P450, PUTATIVE (EUROFUNG)-RELATED"/>
    <property type="match status" value="1"/>
</dbReference>
<keyword evidence="5" id="KW-0560">Oxidoreductase</keyword>
<evidence type="ECO:0000313" key="8">
    <source>
        <dbReference type="EMBL" id="KAK2606345.1"/>
    </source>
</evidence>
<evidence type="ECO:0000256" key="3">
    <source>
        <dbReference type="ARBA" id="ARBA00022723"/>
    </source>
</evidence>
<evidence type="ECO:0000256" key="2">
    <source>
        <dbReference type="ARBA" id="ARBA00010617"/>
    </source>
</evidence>
<keyword evidence="5" id="KW-0503">Monooxygenase</keyword>
<dbReference type="InterPro" id="IPR036396">
    <property type="entry name" value="Cyt_P450_sf"/>
</dbReference>
<keyword evidence="4 6" id="KW-0408">Iron</keyword>
<dbReference type="AlphaFoldDB" id="A0AAJ0CTQ0"/>
<dbReference type="PRINTS" id="PR00465">
    <property type="entry name" value="EP450IV"/>
</dbReference>
<keyword evidence="7" id="KW-1133">Transmembrane helix</keyword>
<dbReference type="GO" id="GO:0005506">
    <property type="term" value="F:iron ion binding"/>
    <property type="evidence" value="ECO:0007669"/>
    <property type="project" value="InterPro"/>
</dbReference>
<accession>A0AAJ0CTQ0</accession>
<gene>
    <name evidence="8" type="ORF">QQS21_003276</name>
</gene>
<reference evidence="8" key="1">
    <citation type="submission" date="2023-06" db="EMBL/GenBank/DDBJ databases">
        <title>Conoideocrella luteorostrata (Hypocreales: Clavicipitaceae), a potential biocontrol fungus for elongate hemlock scale in United States Christmas tree production areas.</title>
        <authorList>
            <person name="Barrett H."/>
            <person name="Lovett B."/>
            <person name="Macias A.M."/>
            <person name="Stajich J.E."/>
            <person name="Kasson M.T."/>
        </authorList>
    </citation>
    <scope>NUCLEOTIDE SEQUENCE</scope>
    <source>
        <strain evidence="8">ARSEF 14590</strain>
    </source>
</reference>
<dbReference type="CDD" id="cd11040">
    <property type="entry name" value="CYP7_CYP8-like"/>
    <property type="match status" value="1"/>
</dbReference>
<dbReference type="InterPro" id="IPR001128">
    <property type="entry name" value="Cyt_P450"/>
</dbReference>
<dbReference type="PANTHER" id="PTHR47582">
    <property type="entry name" value="P450, PUTATIVE (EUROFUNG)-RELATED"/>
    <property type="match status" value="1"/>
</dbReference>
<organism evidence="8 9">
    <name type="scientific">Conoideocrella luteorostrata</name>
    <dbReference type="NCBI Taxonomy" id="1105319"/>
    <lineage>
        <taxon>Eukaryota</taxon>
        <taxon>Fungi</taxon>
        <taxon>Dikarya</taxon>
        <taxon>Ascomycota</taxon>
        <taxon>Pezizomycotina</taxon>
        <taxon>Sordariomycetes</taxon>
        <taxon>Hypocreomycetidae</taxon>
        <taxon>Hypocreales</taxon>
        <taxon>Clavicipitaceae</taxon>
        <taxon>Conoideocrella</taxon>
    </lineage>
</organism>
<evidence type="ECO:0000256" key="6">
    <source>
        <dbReference type="PIRSR" id="PIRSR602403-1"/>
    </source>
</evidence>
<comment type="similarity">
    <text evidence="2">Belongs to the cytochrome P450 family.</text>
</comment>
<dbReference type="GO" id="GO:0016705">
    <property type="term" value="F:oxidoreductase activity, acting on paired donors, with incorporation or reduction of molecular oxygen"/>
    <property type="evidence" value="ECO:0007669"/>
    <property type="project" value="InterPro"/>
</dbReference>
<keyword evidence="6" id="KW-0349">Heme</keyword>
<feature type="binding site" description="axial binding residue" evidence="6">
    <location>
        <position position="446"/>
    </location>
    <ligand>
        <name>heme</name>
        <dbReference type="ChEBI" id="CHEBI:30413"/>
    </ligand>
    <ligandPart>
        <name>Fe</name>
        <dbReference type="ChEBI" id="CHEBI:18248"/>
    </ligandPart>
</feature>
<evidence type="ECO:0000256" key="5">
    <source>
        <dbReference type="ARBA" id="ARBA00023033"/>
    </source>
</evidence>